<evidence type="ECO:0000256" key="16">
    <source>
        <dbReference type="PIRSR" id="PIRSR634016-3"/>
    </source>
</evidence>
<comment type="similarity">
    <text evidence="2 18">Belongs to the peptidase M1 family.</text>
</comment>
<dbReference type="FunFam" id="2.60.40.1910:FF:000008">
    <property type="entry name" value="Aminopeptidase"/>
    <property type="match status" value="1"/>
</dbReference>
<sequence>MKRQIYLIGIAAVSPIEPSKRNTIFADERFEGEVFENVDAFDNIELTNVGASPYRLPTTTAPVKYDLSWTISFTPQRTYSGTVTITLEAKQPNVNQIVIHSDHTVNSNVQLRFGQNIIPTDVSIQKEYQFFIVTLRDGVLSYNETHPIQYTLSIDFTGTFRTDMYGIYESWFRNTPQEPVQWMATTQFQATAARYAFPCYDEPSFKAKFNVNIRLPQNYNSWFCTKLIKSDTYSTTEKIDYYEETPKMSTYLLALIVADYGKIDNGQVDKYHEVIARRGALAESQGDYALKTGEALLTRMSTITDYDFYSQDSNLKMTQAAIPDFGAGAMENWGLLTYREAYLLSDPTHTSSHFKQIIAYILSHEIAHMWYGNLVTNDWWDVLWLNEGFARYYQYFLTYEVEDLGFNIRFVPEQVHTALLSDSSNNPHPLTNPGVGSPRSVSAMFSTISYNKGAAIIRMTEHLLGKNVHDIGLRKYLKDNEFGTTTPIDLFNALNEAGVANGAFNNYPSFDFVAYYKSWTEQPGHPILNVHINHTSGQMTIHQRRFNINTGYSLQNTLYDIPITFTTAYDANFINTKPTHIIKEPITVIDRGYHGDHWTIFNIKQTGFYRVNYDDYSWNLIALGLRGPSRLVIDELNKAQIVNDVFSFARAGIMRYDRALHILSFLAEEDQYAPWVAAVTGFNWLRNRLVGHPLLAVVDVSFVDRDSRNWVYCNGLRQGTEADFTLLWNKFINENLYTEKIVLLQTLGCTPHRNSLNAYNDDLRTPLSYISARLRNAAEVEDFQTWVKASNLGIYETDILDGAEQTLKSFEFVASIANDLDNYFTGTDDPISTTTSGPSTTVSPVTVTAPPLVQPTTPVLPSSAVTSIISIFLLTLAGIAHIIV</sequence>
<dbReference type="Gene3D" id="2.60.40.1910">
    <property type="match status" value="1"/>
</dbReference>
<evidence type="ECO:0000259" key="19">
    <source>
        <dbReference type="Pfam" id="PF01433"/>
    </source>
</evidence>
<evidence type="ECO:0000256" key="17">
    <source>
        <dbReference type="PIRSR" id="PIRSR634016-4"/>
    </source>
</evidence>
<dbReference type="GO" id="GO:0098552">
    <property type="term" value="C:side of membrane"/>
    <property type="evidence" value="ECO:0007669"/>
    <property type="project" value="UniProtKB-KW"/>
</dbReference>
<keyword evidence="14" id="KW-0449">Lipoprotein</keyword>
<keyword evidence="3 18" id="KW-0031">Aminopeptidase</keyword>
<feature type="domain" description="Peptidase M1 membrane alanine aminopeptidase" evidence="19">
    <location>
        <begin position="316"/>
        <end position="497"/>
    </location>
</feature>
<dbReference type="InterPro" id="IPR034016">
    <property type="entry name" value="M1_APN-typ"/>
</dbReference>
<keyword evidence="8" id="KW-0732">Signal</keyword>
<dbReference type="InterPro" id="IPR042097">
    <property type="entry name" value="Aminopeptidase_N-like_N_sf"/>
</dbReference>
<comment type="caution">
    <text evidence="22">The sequence shown here is derived from an EMBL/GenBank/DDBJ whole genome shotgun (WGS) entry which is preliminary data.</text>
</comment>
<dbReference type="GO" id="GO:0008270">
    <property type="term" value="F:zinc ion binding"/>
    <property type="evidence" value="ECO:0007669"/>
    <property type="project" value="UniProtKB-UniRule"/>
</dbReference>
<evidence type="ECO:0000256" key="4">
    <source>
        <dbReference type="ARBA" id="ARBA00022475"/>
    </source>
</evidence>
<protein>
    <recommendedName>
        <fullName evidence="18">Aminopeptidase</fullName>
        <ecNumber evidence="18">3.4.11.-</ecNumber>
    </recommendedName>
</protein>
<dbReference type="InterPro" id="IPR050344">
    <property type="entry name" value="Peptidase_M1_aminopeptidases"/>
</dbReference>
<keyword evidence="12" id="KW-0472">Membrane</keyword>
<dbReference type="SUPFAM" id="SSF55486">
    <property type="entry name" value="Metalloproteases ('zincins'), catalytic domain"/>
    <property type="match status" value="1"/>
</dbReference>
<evidence type="ECO:0000313" key="22">
    <source>
        <dbReference type="EMBL" id="KAH9643224.1"/>
    </source>
</evidence>
<dbReference type="Pfam" id="PF01433">
    <property type="entry name" value="Peptidase_M1"/>
    <property type="match status" value="1"/>
</dbReference>
<dbReference type="Gene3D" id="1.25.50.20">
    <property type="match status" value="2"/>
</dbReference>
<evidence type="ECO:0000256" key="9">
    <source>
        <dbReference type="ARBA" id="ARBA00022801"/>
    </source>
</evidence>
<feature type="active site" description="Proton acceptor" evidence="15">
    <location>
        <position position="365"/>
    </location>
</feature>
<dbReference type="PANTHER" id="PTHR11533">
    <property type="entry name" value="PROTEASE M1 ZINC METALLOPROTEASE"/>
    <property type="match status" value="1"/>
</dbReference>
<evidence type="ECO:0000313" key="23">
    <source>
        <dbReference type="Proteomes" id="UP000814243"/>
    </source>
</evidence>
<keyword evidence="6 18" id="KW-0645">Protease</keyword>
<comment type="subcellular location">
    <subcellularLocation>
        <location evidence="1">Cell membrane</location>
        <topology evidence="1">Lipid-anchor</topology>
        <topology evidence="1">GPI-anchor</topology>
    </subcellularLocation>
</comment>
<feature type="binding site" evidence="16">
    <location>
        <position position="364"/>
    </location>
    <ligand>
        <name>Zn(2+)</name>
        <dbReference type="ChEBI" id="CHEBI:29105"/>
        <note>catalytic</note>
    </ligand>
</feature>
<evidence type="ECO:0000256" key="15">
    <source>
        <dbReference type="PIRSR" id="PIRSR634016-1"/>
    </source>
</evidence>
<dbReference type="EMBL" id="JACEFF010000149">
    <property type="protein sequence ID" value="KAH9643224.1"/>
    <property type="molecule type" value="Genomic_DNA"/>
</dbReference>
<name>A0A922MV52_SPOEX</name>
<dbReference type="AlphaFoldDB" id="A0A922MV52"/>
<dbReference type="GO" id="GO:0070006">
    <property type="term" value="F:metalloaminopeptidase activity"/>
    <property type="evidence" value="ECO:0007669"/>
    <property type="project" value="TreeGrafter"/>
</dbReference>
<keyword evidence="11 18" id="KW-0482">Metalloprotease</keyword>
<dbReference type="GO" id="GO:0006508">
    <property type="term" value="P:proteolysis"/>
    <property type="evidence" value="ECO:0007669"/>
    <property type="project" value="UniProtKB-KW"/>
</dbReference>
<dbReference type="GO" id="GO:0005886">
    <property type="term" value="C:plasma membrane"/>
    <property type="evidence" value="ECO:0007669"/>
    <property type="project" value="UniProtKB-SubCell"/>
</dbReference>
<keyword evidence="4" id="KW-1003">Cell membrane</keyword>
<dbReference type="SUPFAM" id="SSF63737">
    <property type="entry name" value="Leukotriene A4 hydrolase N-terminal domain"/>
    <property type="match status" value="1"/>
</dbReference>
<dbReference type="GO" id="GO:0005615">
    <property type="term" value="C:extracellular space"/>
    <property type="evidence" value="ECO:0007669"/>
    <property type="project" value="TreeGrafter"/>
</dbReference>
<keyword evidence="7 16" id="KW-0479">Metal-binding</keyword>
<dbReference type="InterPro" id="IPR027268">
    <property type="entry name" value="Peptidase_M4/M1_CTD_sf"/>
</dbReference>
<evidence type="ECO:0000256" key="13">
    <source>
        <dbReference type="ARBA" id="ARBA00023180"/>
    </source>
</evidence>
<gene>
    <name evidence="22" type="ORF">HF086_012886</name>
</gene>
<evidence type="ECO:0000256" key="11">
    <source>
        <dbReference type="ARBA" id="ARBA00023049"/>
    </source>
</evidence>
<dbReference type="FunFam" id="1.10.390.10:FF:000013">
    <property type="entry name" value="Aminopeptidase N"/>
    <property type="match status" value="1"/>
</dbReference>
<dbReference type="Proteomes" id="UP000814243">
    <property type="component" value="Unassembled WGS sequence"/>
</dbReference>
<evidence type="ECO:0000256" key="18">
    <source>
        <dbReference type="RuleBase" id="RU364040"/>
    </source>
</evidence>
<evidence type="ECO:0000259" key="20">
    <source>
        <dbReference type="Pfam" id="PF11838"/>
    </source>
</evidence>
<evidence type="ECO:0000256" key="7">
    <source>
        <dbReference type="ARBA" id="ARBA00022723"/>
    </source>
</evidence>
<evidence type="ECO:0000256" key="12">
    <source>
        <dbReference type="ARBA" id="ARBA00023136"/>
    </source>
</evidence>
<dbReference type="PRINTS" id="PR00756">
    <property type="entry name" value="ALADIPTASE"/>
</dbReference>
<dbReference type="Gene3D" id="2.60.40.1730">
    <property type="entry name" value="tricorn interacting facor f3 domain"/>
    <property type="match status" value="1"/>
</dbReference>
<proteinExistence type="inferred from homology"/>
<evidence type="ECO:0000256" key="5">
    <source>
        <dbReference type="ARBA" id="ARBA00022622"/>
    </source>
</evidence>
<accession>A0A922MV52</accession>
<reference evidence="22" key="1">
    <citation type="journal article" date="2021" name="G3 (Bethesda)">
        <title>Genome and transcriptome analysis of the beet armyworm Spodoptera exigua reveals targets for pest control. .</title>
        <authorList>
            <person name="Simon S."/>
            <person name="Breeschoten T."/>
            <person name="Jansen H.J."/>
            <person name="Dirks R.P."/>
            <person name="Schranz M.E."/>
            <person name="Ros V.I.D."/>
        </authorList>
    </citation>
    <scope>NUCLEOTIDE SEQUENCE</scope>
    <source>
        <strain evidence="22">TB_SE_WUR_2020</strain>
    </source>
</reference>
<keyword evidence="5" id="KW-0336">GPI-anchor</keyword>
<feature type="domain" description="ERAP1-like C-terminal" evidence="20">
    <location>
        <begin position="598"/>
        <end position="690"/>
    </location>
</feature>
<keyword evidence="13" id="KW-0325">Glycoprotein</keyword>
<keyword evidence="9 18" id="KW-0378">Hydrolase</keyword>
<evidence type="ECO:0000256" key="14">
    <source>
        <dbReference type="ARBA" id="ARBA00023288"/>
    </source>
</evidence>
<comment type="cofactor">
    <cofactor evidence="16 18">
        <name>Zn(2+)</name>
        <dbReference type="ChEBI" id="CHEBI:29105"/>
    </cofactor>
    <text evidence="16 18">Binds 1 zinc ion per subunit.</text>
</comment>
<dbReference type="EC" id="3.4.11.-" evidence="18"/>
<feature type="site" description="Transition state stabilizer" evidence="17">
    <location>
        <position position="450"/>
    </location>
</feature>
<keyword evidence="10 16" id="KW-0862">Zinc</keyword>
<dbReference type="InterPro" id="IPR024571">
    <property type="entry name" value="ERAP1-like_C_dom"/>
</dbReference>
<dbReference type="GO" id="GO:0005737">
    <property type="term" value="C:cytoplasm"/>
    <property type="evidence" value="ECO:0007669"/>
    <property type="project" value="TreeGrafter"/>
</dbReference>
<organism evidence="22 23">
    <name type="scientific">Spodoptera exigua</name>
    <name type="common">Beet armyworm</name>
    <name type="synonym">Noctua fulgens</name>
    <dbReference type="NCBI Taxonomy" id="7107"/>
    <lineage>
        <taxon>Eukaryota</taxon>
        <taxon>Metazoa</taxon>
        <taxon>Ecdysozoa</taxon>
        <taxon>Arthropoda</taxon>
        <taxon>Hexapoda</taxon>
        <taxon>Insecta</taxon>
        <taxon>Pterygota</taxon>
        <taxon>Neoptera</taxon>
        <taxon>Endopterygota</taxon>
        <taxon>Lepidoptera</taxon>
        <taxon>Glossata</taxon>
        <taxon>Ditrysia</taxon>
        <taxon>Noctuoidea</taxon>
        <taxon>Noctuidae</taxon>
        <taxon>Amphipyrinae</taxon>
        <taxon>Spodoptera</taxon>
    </lineage>
</organism>
<dbReference type="CDD" id="cd09601">
    <property type="entry name" value="M1_APN-Q_like"/>
    <property type="match status" value="1"/>
</dbReference>
<dbReference type="InterPro" id="IPR001930">
    <property type="entry name" value="Peptidase_M1"/>
</dbReference>
<dbReference type="PANTHER" id="PTHR11533:SF301">
    <property type="entry name" value="AMINOPEPTIDASE"/>
    <property type="match status" value="1"/>
</dbReference>
<feature type="domain" description="Aminopeptidase N-like N-terminal" evidence="21">
    <location>
        <begin position="62"/>
        <end position="252"/>
    </location>
</feature>
<evidence type="ECO:0000256" key="8">
    <source>
        <dbReference type="ARBA" id="ARBA00022729"/>
    </source>
</evidence>
<dbReference type="GO" id="GO:0042277">
    <property type="term" value="F:peptide binding"/>
    <property type="evidence" value="ECO:0007669"/>
    <property type="project" value="TreeGrafter"/>
</dbReference>
<dbReference type="Gene3D" id="1.10.390.10">
    <property type="entry name" value="Neutral Protease Domain 2"/>
    <property type="match status" value="1"/>
</dbReference>
<evidence type="ECO:0000259" key="21">
    <source>
        <dbReference type="Pfam" id="PF17900"/>
    </source>
</evidence>
<feature type="binding site" evidence="16">
    <location>
        <position position="368"/>
    </location>
    <ligand>
        <name>Zn(2+)</name>
        <dbReference type="ChEBI" id="CHEBI:29105"/>
        <note>catalytic</note>
    </ligand>
</feature>
<evidence type="ECO:0000256" key="3">
    <source>
        <dbReference type="ARBA" id="ARBA00022438"/>
    </source>
</evidence>
<dbReference type="Pfam" id="PF17900">
    <property type="entry name" value="Peptidase_M1_N"/>
    <property type="match status" value="1"/>
</dbReference>
<evidence type="ECO:0000256" key="1">
    <source>
        <dbReference type="ARBA" id="ARBA00004609"/>
    </source>
</evidence>
<dbReference type="InterPro" id="IPR014782">
    <property type="entry name" value="Peptidase_M1_dom"/>
</dbReference>
<evidence type="ECO:0000256" key="2">
    <source>
        <dbReference type="ARBA" id="ARBA00010136"/>
    </source>
</evidence>
<evidence type="ECO:0000256" key="10">
    <source>
        <dbReference type="ARBA" id="ARBA00022833"/>
    </source>
</evidence>
<dbReference type="GO" id="GO:0043171">
    <property type="term" value="P:peptide catabolic process"/>
    <property type="evidence" value="ECO:0007669"/>
    <property type="project" value="TreeGrafter"/>
</dbReference>
<feature type="binding site" evidence="16">
    <location>
        <position position="387"/>
    </location>
    <ligand>
        <name>Zn(2+)</name>
        <dbReference type="ChEBI" id="CHEBI:29105"/>
        <note>catalytic</note>
    </ligand>
</feature>
<dbReference type="InterPro" id="IPR045357">
    <property type="entry name" value="Aminopeptidase_N-like_N"/>
</dbReference>
<dbReference type="Pfam" id="PF11838">
    <property type="entry name" value="ERAP1_C"/>
    <property type="match status" value="1"/>
</dbReference>
<evidence type="ECO:0000256" key="6">
    <source>
        <dbReference type="ARBA" id="ARBA00022670"/>
    </source>
</evidence>